<dbReference type="PANTHER" id="PTHR30535">
    <property type="entry name" value="VITAMIN B12-BINDING PROTEIN"/>
    <property type="match status" value="1"/>
</dbReference>
<evidence type="ECO:0000313" key="1">
    <source>
        <dbReference type="EMBL" id="MET1256205.1"/>
    </source>
</evidence>
<keyword evidence="2" id="KW-1185">Reference proteome</keyword>
<comment type="caution">
    <text evidence="1">The sequence shown here is derived from an EMBL/GenBank/DDBJ whole genome shotgun (WGS) entry which is preliminary data.</text>
</comment>
<accession>A0ABV2BWB3</accession>
<dbReference type="PROSITE" id="PS51257">
    <property type="entry name" value="PROKAR_LIPOPROTEIN"/>
    <property type="match status" value="1"/>
</dbReference>
<protein>
    <submittedName>
        <fullName evidence="1">Cobalamin-binding protein</fullName>
    </submittedName>
</protein>
<dbReference type="CDD" id="cd01144">
    <property type="entry name" value="BtuF"/>
    <property type="match status" value="1"/>
</dbReference>
<dbReference type="InterPro" id="IPR054828">
    <property type="entry name" value="Vit_B12_bind_prot"/>
</dbReference>
<organism evidence="1 2">
    <name type="scientific">Aliikangiella maris</name>
    <dbReference type="NCBI Taxonomy" id="3162458"/>
    <lineage>
        <taxon>Bacteria</taxon>
        <taxon>Pseudomonadati</taxon>
        <taxon>Pseudomonadota</taxon>
        <taxon>Gammaproteobacteria</taxon>
        <taxon>Oceanospirillales</taxon>
        <taxon>Pleioneaceae</taxon>
        <taxon>Aliikangiella</taxon>
    </lineage>
</organism>
<dbReference type="PROSITE" id="PS50983">
    <property type="entry name" value="FE_B12_PBP"/>
    <property type="match status" value="1"/>
</dbReference>
<dbReference type="PANTHER" id="PTHR30535:SF34">
    <property type="entry name" value="MOLYBDATE-BINDING PROTEIN MOLA"/>
    <property type="match status" value="1"/>
</dbReference>
<dbReference type="InterPro" id="IPR002491">
    <property type="entry name" value="ABC_transptr_periplasmic_BD"/>
</dbReference>
<dbReference type="Gene3D" id="3.40.50.1980">
    <property type="entry name" value="Nitrogenase molybdenum iron protein domain"/>
    <property type="match status" value="2"/>
</dbReference>
<dbReference type="EMBL" id="JBEVCJ010000018">
    <property type="protein sequence ID" value="MET1256205.1"/>
    <property type="molecule type" value="Genomic_DNA"/>
</dbReference>
<evidence type="ECO:0000313" key="2">
    <source>
        <dbReference type="Proteomes" id="UP001548189"/>
    </source>
</evidence>
<dbReference type="NCBIfam" id="NF038402">
    <property type="entry name" value="TroA_like"/>
    <property type="match status" value="1"/>
</dbReference>
<dbReference type="SUPFAM" id="SSF53807">
    <property type="entry name" value="Helical backbone' metal receptor"/>
    <property type="match status" value="1"/>
</dbReference>
<reference evidence="1 2" key="1">
    <citation type="submission" date="2024-06" db="EMBL/GenBank/DDBJ databases">
        <authorList>
            <person name="Li F."/>
        </authorList>
    </citation>
    <scope>NUCLEOTIDE SEQUENCE [LARGE SCALE GENOMIC DNA]</scope>
    <source>
        <strain evidence="1 2">GXAS 311</strain>
    </source>
</reference>
<dbReference type="Pfam" id="PF01497">
    <property type="entry name" value="Peripla_BP_2"/>
    <property type="match status" value="1"/>
</dbReference>
<name>A0ABV2BWB3_9GAMM</name>
<gene>
    <name evidence="1" type="ORF">ABVT43_13780</name>
</gene>
<proteinExistence type="predicted"/>
<dbReference type="InterPro" id="IPR050902">
    <property type="entry name" value="ABC_Transporter_SBP"/>
</dbReference>
<dbReference type="Proteomes" id="UP001548189">
    <property type="component" value="Unassembled WGS sequence"/>
</dbReference>
<sequence length="301" mass="33724">MSLKRFGFACFLYCVGVVSISCHGESKSLSDKVHEKAGEQALNQSSPKKVERIIALSPHSVEMLFAIGAGDKIVGTVEYADYPKAAQNILRIGSYAGVQIEQVVKLKPDLIIAWKGGNKLSDLRKLASLGFNIFYTHPKQIDGIFIDMKLLGEKIGHQQQAAQVINKIKKQYQQITEKYAEKRPVKVFYQLWHDPLRTVGPGSWVESLLEDCHGQNVFSDAENEYPVIDFESILARDPEVIIVPHHSGNVGAKKQIWQNWKNIQAIKNDHFTVIDGDLLHRFGPRAVEGLAQLCHAIDQAR</sequence>